<dbReference type="OMA" id="YSANTCH"/>
<dbReference type="Proteomes" id="UP000030746">
    <property type="component" value="Unassembled WGS sequence"/>
</dbReference>
<accession>V4ANL2</accession>
<proteinExistence type="predicted"/>
<dbReference type="Pfam" id="PF14723">
    <property type="entry name" value="SSFA2_C"/>
    <property type="match status" value="1"/>
</dbReference>
<protein>
    <recommendedName>
        <fullName evidence="3">Sperm-specific antigen 2 C-terminal domain-containing protein</fullName>
    </recommendedName>
</protein>
<dbReference type="HOGENOM" id="CLU_311757_0_0_1"/>
<dbReference type="RefSeq" id="XP_009054091.1">
    <property type="nucleotide sequence ID" value="XM_009055843.1"/>
</dbReference>
<evidence type="ECO:0000256" key="2">
    <source>
        <dbReference type="SAM" id="MobiDB-lite"/>
    </source>
</evidence>
<feature type="compositionally biased region" description="Polar residues" evidence="2">
    <location>
        <begin position="190"/>
        <end position="221"/>
    </location>
</feature>
<dbReference type="EMBL" id="KB201671">
    <property type="protein sequence ID" value="ESO95226.1"/>
    <property type="molecule type" value="Genomic_DNA"/>
</dbReference>
<keyword evidence="1" id="KW-0175">Coiled coil</keyword>
<dbReference type="InterPro" id="IPR043444">
    <property type="entry name" value="TESPA1-like"/>
</dbReference>
<feature type="compositionally biased region" description="Basic and acidic residues" evidence="2">
    <location>
        <begin position="141"/>
        <end position="155"/>
    </location>
</feature>
<dbReference type="OrthoDB" id="6088188at2759"/>
<sequence length="942" mass="106545">MVQVDAIGVPNRHKLRKPFCNPFKSQIPQKALHYDVGIDVNIQYKTCYTNNRSITGSKEGRENGPGAWKAARSMSTVINQLRLSLTASRQKAVAQSDVQDDYPKSILIPENQRALAAQGFYTQHLGFKQKPGQSSNSETPKLTEEQLKSHTEAENNKFQDAAAKRKMFQKTHSKKWSLVKDRCEDENEDSSASFDYSRSMDFSTSNSMDSSDNPFSPDIHTSSISDLRRQIDLDITKKMEDAYFPFDINSCENVGISELRKHHVDRLSLDEDDGDYSVSPPISKQSTVERVKTLSSGSAQGGPVDHVKIVVSQDIDNENVFEGDGIKPEHKTELENMQYLSIGSVGSDRLSDTESSSDHTVVDKASSLDSPDIIENNQNHIKFPPSSSNQYHENVAEAKSVPDENDNLICFVRAPINQETPGSHYSPVHGEDLSRMGSLQSDSSGFGDAEYGADGTPHESELLKFSNPGSSGSSCESAATLASSVSTILSRDLDKHNSQFSLDEGDILSQMPTFSWQSGPSWKDEINEDLQSKPKQTYISTCYIPIAGKNFRQPYSMFHRPEIKAVDNHVSILVTNASVERSEARTCETRETVYKDSRLEPPVRESIFKELMSPSNSSIAANSDGYLSSPELGFGHSWKKTGYHRSQFSKSRFRYGSGDSILSESDYSYCSTPDSIASCNRGDMMDYHKLIKLINQPVNIQGYKRSIIQYKPKKHVKEWNNLLRKKRLQEETCMLQYAIQKYKTELHSLETAFMVQFQQAYEELSEEERDEVEELQHLWTAIHQQLLETERLLSQRLKKISSGNDFFTYISSLSVLQRMILLLREQLYQQQITVGKEDVEVVHQPAQLPLFKSQSCLGLNLPPPFTSSYHNPTLVPSRVGHSLEELRDSIIKDVREEIDKSTQNLHSDMKSKEEEIQRLQFELMVEKYRKEDNHNSVVETDV</sequence>
<keyword evidence="5" id="KW-1185">Reference proteome</keyword>
<dbReference type="KEGG" id="lgi:LOTGIDRAFT_239454"/>
<gene>
    <name evidence="4" type="ORF">LOTGIDRAFT_239454</name>
</gene>
<evidence type="ECO:0000313" key="5">
    <source>
        <dbReference type="Proteomes" id="UP000030746"/>
    </source>
</evidence>
<dbReference type="CTD" id="20251066"/>
<organism evidence="4 5">
    <name type="scientific">Lottia gigantea</name>
    <name type="common">Giant owl limpet</name>
    <dbReference type="NCBI Taxonomy" id="225164"/>
    <lineage>
        <taxon>Eukaryota</taxon>
        <taxon>Metazoa</taxon>
        <taxon>Spiralia</taxon>
        <taxon>Lophotrochozoa</taxon>
        <taxon>Mollusca</taxon>
        <taxon>Gastropoda</taxon>
        <taxon>Patellogastropoda</taxon>
        <taxon>Lottioidea</taxon>
        <taxon>Lottiidae</taxon>
        <taxon>Lottia</taxon>
    </lineage>
</organism>
<dbReference type="GeneID" id="20251066"/>
<feature type="region of interest" description="Disordered" evidence="2">
    <location>
        <begin position="187"/>
        <end position="221"/>
    </location>
</feature>
<dbReference type="PANTHER" id="PTHR17469:SF15">
    <property type="entry name" value="ITPR-INTERACTING DOMAIN-CONTAINING PROTEIN"/>
    <property type="match status" value="1"/>
</dbReference>
<evidence type="ECO:0000259" key="3">
    <source>
        <dbReference type="Pfam" id="PF14723"/>
    </source>
</evidence>
<feature type="region of interest" description="Disordered" evidence="2">
    <location>
        <begin position="127"/>
        <end position="155"/>
    </location>
</feature>
<evidence type="ECO:0000256" key="1">
    <source>
        <dbReference type="ARBA" id="ARBA00023054"/>
    </source>
</evidence>
<feature type="domain" description="Sperm-specific antigen 2 C-terminal" evidence="3">
    <location>
        <begin position="733"/>
        <end position="798"/>
    </location>
</feature>
<evidence type="ECO:0000313" key="4">
    <source>
        <dbReference type="EMBL" id="ESO95226.1"/>
    </source>
</evidence>
<dbReference type="InterPro" id="IPR029326">
    <property type="entry name" value="SSFA2_C"/>
</dbReference>
<feature type="compositionally biased region" description="Polar residues" evidence="2">
    <location>
        <begin position="131"/>
        <end position="140"/>
    </location>
</feature>
<dbReference type="AlphaFoldDB" id="V4ANL2"/>
<dbReference type="PANTHER" id="PTHR17469">
    <property type="entry name" value="SPERM SPECIFIC ANTIGEN 2-RELATED"/>
    <property type="match status" value="1"/>
</dbReference>
<reference evidence="4 5" key="1">
    <citation type="journal article" date="2013" name="Nature">
        <title>Insights into bilaterian evolution from three spiralian genomes.</title>
        <authorList>
            <person name="Simakov O."/>
            <person name="Marletaz F."/>
            <person name="Cho S.J."/>
            <person name="Edsinger-Gonzales E."/>
            <person name="Havlak P."/>
            <person name="Hellsten U."/>
            <person name="Kuo D.H."/>
            <person name="Larsson T."/>
            <person name="Lv J."/>
            <person name="Arendt D."/>
            <person name="Savage R."/>
            <person name="Osoegawa K."/>
            <person name="de Jong P."/>
            <person name="Grimwood J."/>
            <person name="Chapman J.A."/>
            <person name="Shapiro H."/>
            <person name="Aerts A."/>
            <person name="Otillar R.P."/>
            <person name="Terry A.Y."/>
            <person name="Boore J.L."/>
            <person name="Grigoriev I.V."/>
            <person name="Lindberg D.R."/>
            <person name="Seaver E.C."/>
            <person name="Weisblat D.A."/>
            <person name="Putnam N.H."/>
            <person name="Rokhsar D.S."/>
        </authorList>
    </citation>
    <scope>NUCLEOTIDE SEQUENCE [LARGE SCALE GENOMIC DNA]</scope>
</reference>
<name>V4ANL2_LOTGI</name>